<dbReference type="PROSITE" id="PS50928">
    <property type="entry name" value="ABC_TM1"/>
    <property type="match status" value="1"/>
</dbReference>
<dbReference type="CDD" id="cd06261">
    <property type="entry name" value="TM_PBP2"/>
    <property type="match status" value="1"/>
</dbReference>
<dbReference type="Gene3D" id="1.10.3720.10">
    <property type="entry name" value="MetI-like"/>
    <property type="match status" value="1"/>
</dbReference>
<evidence type="ECO:0000256" key="7">
    <source>
        <dbReference type="ARBA" id="ARBA00022989"/>
    </source>
</evidence>
<comment type="similarity">
    <text evidence="2">Belongs to the binding-protein-dependent transport system permease family. CysTW subfamily.</text>
</comment>
<feature type="domain" description="ABC transmembrane type-1" evidence="10">
    <location>
        <begin position="68"/>
        <end position="276"/>
    </location>
</feature>
<dbReference type="PANTHER" id="PTHR30425:SF1">
    <property type="entry name" value="PHOSPHATE TRANSPORT SYSTEM PERMEASE PROTEIN PSTC"/>
    <property type="match status" value="1"/>
</dbReference>
<dbReference type="InterPro" id="IPR035906">
    <property type="entry name" value="MetI-like_sf"/>
</dbReference>
<evidence type="ECO:0000256" key="6">
    <source>
        <dbReference type="ARBA" id="ARBA00022692"/>
    </source>
</evidence>
<dbReference type="RefSeq" id="WP_112149347.1">
    <property type="nucleotide sequence ID" value="NZ_NGJK01000017.1"/>
</dbReference>
<evidence type="ECO:0000313" key="11">
    <source>
        <dbReference type="EMBL" id="RAP03552.1"/>
    </source>
</evidence>
<evidence type="ECO:0000259" key="10">
    <source>
        <dbReference type="PROSITE" id="PS50928"/>
    </source>
</evidence>
<evidence type="ECO:0000256" key="5">
    <source>
        <dbReference type="ARBA" id="ARBA00022592"/>
    </source>
</evidence>
<protein>
    <submittedName>
        <fullName evidence="11">Phosphate ABC transporter permease subunit PstC</fullName>
    </submittedName>
</protein>
<keyword evidence="8 9" id="KW-0472">Membrane</keyword>
<reference evidence="11 12" key="1">
    <citation type="submission" date="2017-05" db="EMBL/GenBank/DDBJ databases">
        <title>Host range expansion of the Methanosphaera genus to humans and monogastric animals involves recent and extensive reduction in genome content.</title>
        <authorList>
            <person name="Hoedt E.C."/>
            <person name="Volmer J.G."/>
            <person name="Parks D.H."/>
            <person name="Rosewarne C.P."/>
            <person name="Denman S.E."/>
            <person name="Mcsweeney C.S."/>
            <person name="O Cuiv P."/>
            <person name="Hugenholtz P."/>
            <person name="Tyson G.W."/>
            <person name="Morrison M."/>
        </authorList>
    </citation>
    <scope>NUCLEOTIDE SEQUENCE [LARGE SCALE GENOMIC DNA]</scope>
    <source>
        <strain evidence="11 12">PA5</strain>
    </source>
</reference>
<dbReference type="InterPro" id="IPR051124">
    <property type="entry name" value="Phosphate_Transport_Permease"/>
</dbReference>
<keyword evidence="6 9" id="KW-0812">Transmembrane</keyword>
<proteinExistence type="inferred from homology"/>
<name>A0A328PZY4_9EURY</name>
<evidence type="ECO:0000313" key="12">
    <source>
        <dbReference type="Proteomes" id="UP000248557"/>
    </source>
</evidence>
<evidence type="ECO:0000256" key="1">
    <source>
        <dbReference type="ARBA" id="ARBA00004651"/>
    </source>
</evidence>
<feature type="transmembrane region" description="Helical" evidence="9">
    <location>
        <begin position="191"/>
        <end position="212"/>
    </location>
</feature>
<organism evidence="11 12">
    <name type="scientific">Methanosphaera stadtmanae</name>
    <dbReference type="NCBI Taxonomy" id="2317"/>
    <lineage>
        <taxon>Archaea</taxon>
        <taxon>Methanobacteriati</taxon>
        <taxon>Methanobacteriota</taxon>
        <taxon>Methanomada group</taxon>
        <taxon>Methanobacteria</taxon>
        <taxon>Methanobacteriales</taxon>
        <taxon>Methanobacteriaceae</taxon>
        <taxon>Methanosphaera</taxon>
    </lineage>
</organism>
<dbReference type="InterPro" id="IPR000515">
    <property type="entry name" value="MetI-like"/>
</dbReference>
<dbReference type="SUPFAM" id="SSF161098">
    <property type="entry name" value="MetI-like"/>
    <property type="match status" value="1"/>
</dbReference>
<keyword evidence="4" id="KW-1003">Cell membrane</keyword>
<dbReference type="GO" id="GO:0005315">
    <property type="term" value="F:phosphate transmembrane transporter activity"/>
    <property type="evidence" value="ECO:0007669"/>
    <property type="project" value="InterPro"/>
</dbReference>
<feature type="transmembrane region" description="Helical" evidence="9">
    <location>
        <begin position="61"/>
        <end position="93"/>
    </location>
</feature>
<feature type="transmembrane region" description="Helical" evidence="9">
    <location>
        <begin position="257"/>
        <end position="279"/>
    </location>
</feature>
<dbReference type="GO" id="GO:0035435">
    <property type="term" value="P:phosphate ion transmembrane transport"/>
    <property type="evidence" value="ECO:0007669"/>
    <property type="project" value="InterPro"/>
</dbReference>
<feature type="transmembrane region" description="Helical" evidence="9">
    <location>
        <begin position="113"/>
        <end position="132"/>
    </location>
</feature>
<evidence type="ECO:0000256" key="8">
    <source>
        <dbReference type="ARBA" id="ARBA00023136"/>
    </source>
</evidence>
<dbReference type="InterPro" id="IPR005672">
    <property type="entry name" value="Phosphate_PstA"/>
</dbReference>
<evidence type="ECO:0000256" key="2">
    <source>
        <dbReference type="ARBA" id="ARBA00007069"/>
    </source>
</evidence>
<keyword evidence="5" id="KW-0592">Phosphate transport</keyword>
<dbReference type="PANTHER" id="PTHR30425">
    <property type="entry name" value="PHOSPHATE TRANSPORT SYSTEM PERMEASE PROTEIN PST"/>
    <property type="match status" value="1"/>
</dbReference>
<evidence type="ECO:0000256" key="9">
    <source>
        <dbReference type="SAM" id="Phobius"/>
    </source>
</evidence>
<dbReference type="Pfam" id="PF00528">
    <property type="entry name" value="BPD_transp_1"/>
    <property type="match status" value="1"/>
</dbReference>
<dbReference type="GO" id="GO:0005886">
    <property type="term" value="C:plasma membrane"/>
    <property type="evidence" value="ECO:0007669"/>
    <property type="project" value="UniProtKB-SubCell"/>
</dbReference>
<dbReference type="AlphaFoldDB" id="A0A328PZY4"/>
<comment type="subcellular location">
    <subcellularLocation>
        <location evidence="1">Cell membrane</location>
        <topology evidence="1">Multi-pass membrane protein</topology>
    </subcellularLocation>
</comment>
<keyword evidence="7 9" id="KW-1133">Transmembrane helix</keyword>
<dbReference type="NCBIfam" id="TIGR02138">
    <property type="entry name" value="phosphate_pstC"/>
    <property type="match status" value="1"/>
</dbReference>
<dbReference type="EMBL" id="NGJK01000017">
    <property type="protein sequence ID" value="RAP03552.1"/>
    <property type="molecule type" value="Genomic_DNA"/>
</dbReference>
<feature type="transmembrane region" description="Helical" evidence="9">
    <location>
        <begin position="138"/>
        <end position="159"/>
    </location>
</feature>
<comment type="caution">
    <text evidence="11">The sequence shown here is derived from an EMBL/GenBank/DDBJ whole genome shotgun (WGS) entry which is preliminary data.</text>
</comment>
<dbReference type="NCBIfam" id="TIGR00974">
    <property type="entry name" value="3a0107s02c"/>
    <property type="match status" value="1"/>
</dbReference>
<evidence type="ECO:0000256" key="4">
    <source>
        <dbReference type="ARBA" id="ARBA00022475"/>
    </source>
</evidence>
<dbReference type="Proteomes" id="UP000248557">
    <property type="component" value="Unassembled WGS sequence"/>
</dbReference>
<keyword evidence="3" id="KW-0813">Transport</keyword>
<dbReference type="InterPro" id="IPR011864">
    <property type="entry name" value="Phosphate_PstC"/>
</dbReference>
<feature type="transmembrane region" description="Helical" evidence="9">
    <location>
        <begin position="15"/>
        <end position="41"/>
    </location>
</feature>
<evidence type="ECO:0000256" key="3">
    <source>
        <dbReference type="ARBA" id="ARBA00022448"/>
    </source>
</evidence>
<accession>A0A328PZY4</accession>
<sequence length="291" mass="31237">MTNIKLKELIVEKGLMIIAILSVIIILLIIGFILIEGMPAIEHIGFFNFLFGMEWEPKHDIYGVLPMIIGTLEMMAISLIIAIPLSVGCAIFITEYANNTMKKILKPTIQSLAGIPSVIYGFFGLVVLVPFIREHFGGTGFSLIAAAIILAIMILPTIISVTEDAIMAVPGSFKEASLGLGATKWQTIYKLIIPSAAPGIITAIILGMGRAIGETMAVIMVAGNVAQIPGSIFEPVRVLTSNIAIEMGYAIDLHYNALFATGIILLIVIMILIAIADYIGYKSKMQGSGDL</sequence>
<gene>
    <name evidence="11" type="ORF">CA615_01745</name>
</gene>